<dbReference type="SUPFAM" id="SSF52058">
    <property type="entry name" value="L domain-like"/>
    <property type="match status" value="1"/>
</dbReference>
<dbReference type="PANTHER" id="PTHR47186:SF43">
    <property type="entry name" value="TYPE DISEASE RESISTANCE PROTEIN CNL-J3, PUTATIVE-RELATED"/>
    <property type="match status" value="1"/>
</dbReference>
<protein>
    <recommendedName>
        <fullName evidence="2">Disease resistance R13L4/SHOC-2-like LRR domain-containing protein</fullName>
    </recommendedName>
</protein>
<dbReference type="InterPro" id="IPR055414">
    <property type="entry name" value="LRR_R13L4/SHOC2-like"/>
</dbReference>
<dbReference type="PROSITE" id="PS51450">
    <property type="entry name" value="LRR"/>
    <property type="match status" value="1"/>
</dbReference>
<dbReference type="Pfam" id="PF23598">
    <property type="entry name" value="LRR_14"/>
    <property type="match status" value="1"/>
</dbReference>
<dbReference type="PANTHER" id="PTHR47186">
    <property type="entry name" value="LEUCINE-RICH REPEAT-CONTAINING PROTEIN 57"/>
    <property type="match status" value="1"/>
</dbReference>
<evidence type="ECO:0000259" key="2">
    <source>
        <dbReference type="Pfam" id="PF23598"/>
    </source>
</evidence>
<gene>
    <name evidence="3" type="ORF">V8G54_011268</name>
</gene>
<proteinExistence type="predicted"/>
<dbReference type="EMBL" id="CP144697">
    <property type="protein sequence ID" value="WVZ13702.1"/>
    <property type="molecule type" value="Genomic_DNA"/>
</dbReference>
<reference evidence="3 4" key="1">
    <citation type="journal article" date="2023" name="Life. Sci Alliance">
        <title>Evolutionary insights into 3D genome organization and epigenetic landscape of Vigna mungo.</title>
        <authorList>
            <person name="Junaid A."/>
            <person name="Singh B."/>
            <person name="Bhatia S."/>
        </authorList>
    </citation>
    <scope>NUCLEOTIDE SEQUENCE [LARGE SCALE GENOMIC DNA]</scope>
    <source>
        <strain evidence="3">Urdbean</strain>
    </source>
</reference>
<dbReference type="AlphaFoldDB" id="A0AAQ3NRZ7"/>
<accession>A0AAQ3NRZ7</accession>
<keyword evidence="4" id="KW-1185">Reference proteome</keyword>
<sequence>MARHFSFAIKDVKYFDSLHDAKRLRTFIPLPTFVIVSSLNDPWQCKIPVHELFSKFKFIHTLSLLCCSGLLEVPDSIGDLKHLRSLDLSRTDIRKLPDSSCLLYNLQILKLNFCLLLKELPSNLYKLNNLRCLEFIATSVRKVPMHMGKMKNLQVLSSFCVGKSSEFGIQQLVGLNLHGGLPIGDMQNIVNPSDALQVDLKIKSTL</sequence>
<evidence type="ECO:0000313" key="3">
    <source>
        <dbReference type="EMBL" id="WVZ13702.1"/>
    </source>
</evidence>
<feature type="domain" description="Disease resistance R13L4/SHOC-2-like LRR" evidence="2">
    <location>
        <begin position="44"/>
        <end position="172"/>
    </location>
</feature>
<dbReference type="InterPro" id="IPR001611">
    <property type="entry name" value="Leu-rich_rpt"/>
</dbReference>
<evidence type="ECO:0000256" key="1">
    <source>
        <dbReference type="ARBA" id="ARBA00022737"/>
    </source>
</evidence>
<keyword evidence="1" id="KW-0677">Repeat</keyword>
<dbReference type="Proteomes" id="UP001374535">
    <property type="component" value="Chromosome 4"/>
</dbReference>
<dbReference type="Gene3D" id="3.80.10.10">
    <property type="entry name" value="Ribonuclease Inhibitor"/>
    <property type="match status" value="1"/>
</dbReference>
<name>A0AAQ3NRZ7_VIGMU</name>
<evidence type="ECO:0000313" key="4">
    <source>
        <dbReference type="Proteomes" id="UP001374535"/>
    </source>
</evidence>
<dbReference type="InterPro" id="IPR032675">
    <property type="entry name" value="LRR_dom_sf"/>
</dbReference>
<organism evidence="3 4">
    <name type="scientific">Vigna mungo</name>
    <name type="common">Black gram</name>
    <name type="synonym">Phaseolus mungo</name>
    <dbReference type="NCBI Taxonomy" id="3915"/>
    <lineage>
        <taxon>Eukaryota</taxon>
        <taxon>Viridiplantae</taxon>
        <taxon>Streptophyta</taxon>
        <taxon>Embryophyta</taxon>
        <taxon>Tracheophyta</taxon>
        <taxon>Spermatophyta</taxon>
        <taxon>Magnoliopsida</taxon>
        <taxon>eudicotyledons</taxon>
        <taxon>Gunneridae</taxon>
        <taxon>Pentapetalae</taxon>
        <taxon>rosids</taxon>
        <taxon>fabids</taxon>
        <taxon>Fabales</taxon>
        <taxon>Fabaceae</taxon>
        <taxon>Papilionoideae</taxon>
        <taxon>50 kb inversion clade</taxon>
        <taxon>NPAAA clade</taxon>
        <taxon>indigoferoid/millettioid clade</taxon>
        <taxon>Phaseoleae</taxon>
        <taxon>Vigna</taxon>
    </lineage>
</organism>